<organism evidence="1 2">
    <name type="scientific">OM182 bacterium</name>
    <dbReference type="NCBI Taxonomy" id="2510334"/>
    <lineage>
        <taxon>Bacteria</taxon>
        <taxon>Pseudomonadati</taxon>
        <taxon>Pseudomonadota</taxon>
        <taxon>Gammaproteobacteria</taxon>
        <taxon>OMG group</taxon>
        <taxon>OM182 clade</taxon>
    </lineage>
</organism>
<evidence type="ECO:0000313" key="2">
    <source>
        <dbReference type="Proteomes" id="UP000316199"/>
    </source>
</evidence>
<dbReference type="AlphaFoldDB" id="A0A520S1E7"/>
<proteinExistence type="predicted"/>
<gene>
    <name evidence="1" type="ORF">EVA68_04740</name>
</gene>
<accession>A0A520S1E7</accession>
<reference evidence="1 2" key="1">
    <citation type="submission" date="2019-02" db="EMBL/GenBank/DDBJ databases">
        <title>Prokaryotic population dynamics and viral predation in marine succession experiment using metagenomics: the confinement effect.</title>
        <authorList>
            <person name="Haro-Moreno J.M."/>
            <person name="Rodriguez-Valera F."/>
            <person name="Lopez-Perez M."/>
        </authorList>
    </citation>
    <scope>NUCLEOTIDE SEQUENCE [LARGE SCALE GENOMIC DNA]</scope>
    <source>
        <strain evidence="1">MED-G157</strain>
    </source>
</reference>
<name>A0A520S1E7_9GAMM</name>
<dbReference type="EMBL" id="SHAG01000014">
    <property type="protein sequence ID" value="RZO76288.1"/>
    <property type="molecule type" value="Genomic_DNA"/>
</dbReference>
<comment type="caution">
    <text evidence="1">The sequence shown here is derived from an EMBL/GenBank/DDBJ whole genome shotgun (WGS) entry which is preliminary data.</text>
</comment>
<sequence>MMIYFIITSATLVPAIVSELFSMAGGLVLIGIMTSLLPVPAAMILQGIAQTFSNGSQVWLYRYDIK</sequence>
<evidence type="ECO:0000313" key="1">
    <source>
        <dbReference type="EMBL" id="RZO76288.1"/>
    </source>
</evidence>
<dbReference type="Proteomes" id="UP000316199">
    <property type="component" value="Unassembled WGS sequence"/>
</dbReference>
<protein>
    <submittedName>
        <fullName evidence="1">Uncharacterized protein</fullName>
    </submittedName>
</protein>